<keyword evidence="3 5" id="KW-0521">NADP</keyword>
<dbReference type="InterPro" id="IPR023753">
    <property type="entry name" value="FAD/NAD-binding_dom"/>
</dbReference>
<evidence type="ECO:0000313" key="7">
    <source>
        <dbReference type="EMBL" id="ATA55041.1"/>
    </source>
</evidence>
<dbReference type="GO" id="GO:0050661">
    <property type="term" value="F:NADP binding"/>
    <property type="evidence" value="ECO:0007669"/>
    <property type="project" value="UniProtKB-UniRule"/>
</dbReference>
<feature type="domain" description="FAD/NAD(P)-binding" evidence="6">
    <location>
        <begin position="24"/>
        <end position="305"/>
    </location>
</feature>
<protein>
    <recommendedName>
        <fullName evidence="5">Ferredoxin--NADP reductase</fullName>
        <shortName evidence="5">FNR</shortName>
        <shortName evidence="5">Fd-NADP(+) reductase</shortName>
        <ecNumber evidence="5">1.18.1.2</ecNumber>
    </recommendedName>
</protein>
<organism evidence="7 8">
    <name type="scientific">Variovorax boronicumulans</name>
    <dbReference type="NCBI Taxonomy" id="436515"/>
    <lineage>
        <taxon>Bacteria</taxon>
        <taxon>Pseudomonadati</taxon>
        <taxon>Pseudomonadota</taxon>
        <taxon>Betaproteobacteria</taxon>
        <taxon>Burkholderiales</taxon>
        <taxon>Comamonadaceae</taxon>
        <taxon>Variovorax</taxon>
    </lineage>
</organism>
<dbReference type="InterPro" id="IPR022890">
    <property type="entry name" value="Fd--NADP_Rdtase_type_2"/>
</dbReference>
<feature type="binding site" evidence="5">
    <location>
        <position position="140"/>
    </location>
    <ligand>
        <name>FAD</name>
        <dbReference type="ChEBI" id="CHEBI:57692"/>
    </ligand>
</feature>
<feature type="binding site" evidence="5">
    <location>
        <position position="60"/>
    </location>
    <ligand>
        <name>FAD</name>
        <dbReference type="ChEBI" id="CHEBI:57692"/>
    </ligand>
</feature>
<sequence length="358" mass="37859">MEGQDRQDLGARALSQAPAPIETDALIIGAGPVGLFQAFQLGLLEISCHIVDALPAAGGQCVALYGHKPIYDIPGTPVTSGRDLAQSLLQQVAPFKPQFHFGEQVSTLARQADDRLLLTTSAGTAFLAKTVFIAAGVGAFVPKRIAVDGIGQFEGSTLFYHPDSLDRFAGQTVVVNGGDDIALETAIALTALARQVTLVHRRDGFQADEANVAAMRALVADGKLAFRVGQPSAFDGRQLQITTPDATTVDLPLDALVACLGISPRLGPIADWGLELERKQVPVDTEKYETREPGVFAVGDINTYPGKKKLIVCGFHEATLAAWGAAARVFPGKAIPLQYTTTSTRLHELLGVAGTTPR</sequence>
<dbReference type="GO" id="GO:0050660">
    <property type="term" value="F:flavin adenine dinucleotide binding"/>
    <property type="evidence" value="ECO:0007669"/>
    <property type="project" value="UniProtKB-UniRule"/>
</dbReference>
<feature type="binding site" evidence="5">
    <location>
        <position position="52"/>
    </location>
    <ligand>
        <name>FAD</name>
        <dbReference type="ChEBI" id="CHEBI:57692"/>
    </ligand>
</feature>
<dbReference type="EC" id="1.18.1.2" evidence="5"/>
<feature type="binding site" evidence="5">
    <location>
        <position position="65"/>
    </location>
    <ligand>
        <name>FAD</name>
        <dbReference type="ChEBI" id="CHEBI:57692"/>
    </ligand>
</feature>
<dbReference type="Pfam" id="PF07992">
    <property type="entry name" value="Pyr_redox_2"/>
    <property type="match status" value="1"/>
</dbReference>
<dbReference type="Gene3D" id="3.50.50.60">
    <property type="entry name" value="FAD/NAD(P)-binding domain"/>
    <property type="match status" value="2"/>
</dbReference>
<accession>A0A250DLN0</accession>
<dbReference type="KEGG" id="vbo:CKY39_18845"/>
<comment type="catalytic activity">
    <reaction evidence="5">
        <text>2 reduced [2Fe-2S]-[ferredoxin] + NADP(+) + H(+) = 2 oxidized [2Fe-2S]-[ferredoxin] + NADPH</text>
        <dbReference type="Rhea" id="RHEA:20125"/>
        <dbReference type="Rhea" id="RHEA-COMP:10000"/>
        <dbReference type="Rhea" id="RHEA-COMP:10001"/>
        <dbReference type="ChEBI" id="CHEBI:15378"/>
        <dbReference type="ChEBI" id="CHEBI:33737"/>
        <dbReference type="ChEBI" id="CHEBI:33738"/>
        <dbReference type="ChEBI" id="CHEBI:57783"/>
        <dbReference type="ChEBI" id="CHEBI:58349"/>
        <dbReference type="EC" id="1.18.1.2"/>
    </reaction>
</comment>
<keyword evidence="4 5" id="KW-0560">Oxidoreductase</keyword>
<evidence type="ECO:0000256" key="2">
    <source>
        <dbReference type="ARBA" id="ARBA00022827"/>
    </source>
</evidence>
<feature type="binding site" evidence="5">
    <location>
        <position position="341"/>
    </location>
    <ligand>
        <name>FAD</name>
        <dbReference type="ChEBI" id="CHEBI:57692"/>
    </ligand>
</feature>
<dbReference type="PRINTS" id="PR00368">
    <property type="entry name" value="FADPNR"/>
</dbReference>
<evidence type="ECO:0000313" key="8">
    <source>
        <dbReference type="Proteomes" id="UP000217154"/>
    </source>
</evidence>
<keyword evidence="1 5" id="KW-0285">Flavoprotein</keyword>
<evidence type="ECO:0000256" key="4">
    <source>
        <dbReference type="ARBA" id="ARBA00023002"/>
    </source>
</evidence>
<comment type="caution">
    <text evidence="5">Lacks conserved residue(s) required for the propagation of feature annotation.</text>
</comment>
<gene>
    <name evidence="7" type="ORF">CKY39_18845</name>
</gene>
<dbReference type="GO" id="GO:0004324">
    <property type="term" value="F:ferredoxin-NADP+ reductase activity"/>
    <property type="evidence" value="ECO:0007669"/>
    <property type="project" value="UniProtKB-UniRule"/>
</dbReference>
<evidence type="ECO:0000256" key="5">
    <source>
        <dbReference type="HAMAP-Rule" id="MF_01685"/>
    </source>
</evidence>
<dbReference type="RefSeq" id="WP_095745494.1">
    <property type="nucleotide sequence ID" value="NZ_CP023284.1"/>
</dbReference>
<dbReference type="AlphaFoldDB" id="A0A250DLN0"/>
<dbReference type="EMBL" id="CP023284">
    <property type="protein sequence ID" value="ATA55041.1"/>
    <property type="molecule type" value="Genomic_DNA"/>
</dbReference>
<proteinExistence type="inferred from homology"/>
<dbReference type="InterPro" id="IPR050097">
    <property type="entry name" value="Ferredoxin-NADP_redctase_2"/>
</dbReference>
<evidence type="ECO:0000256" key="3">
    <source>
        <dbReference type="ARBA" id="ARBA00022857"/>
    </source>
</evidence>
<keyword evidence="2 5" id="KW-0274">FAD</keyword>
<comment type="subunit">
    <text evidence="5">Homodimer.</text>
</comment>
<dbReference type="SUPFAM" id="SSF51905">
    <property type="entry name" value="FAD/NAD(P)-binding domain"/>
    <property type="match status" value="1"/>
</dbReference>
<dbReference type="Proteomes" id="UP000217154">
    <property type="component" value="Chromosome"/>
</dbReference>
<comment type="similarity">
    <text evidence="5">Belongs to the ferredoxin--NADP reductase type 2 family.</text>
</comment>
<dbReference type="HAMAP" id="MF_01685">
    <property type="entry name" value="FENR2"/>
    <property type="match status" value="1"/>
</dbReference>
<feature type="binding site" evidence="5">
    <location>
        <position position="300"/>
    </location>
    <ligand>
        <name>FAD</name>
        <dbReference type="ChEBI" id="CHEBI:57692"/>
    </ligand>
</feature>
<comment type="cofactor">
    <cofactor evidence="5">
        <name>FAD</name>
        <dbReference type="ChEBI" id="CHEBI:57692"/>
    </cofactor>
    <text evidence="5">Binds 1 FAD per subunit.</text>
</comment>
<evidence type="ECO:0000259" key="6">
    <source>
        <dbReference type="Pfam" id="PF07992"/>
    </source>
</evidence>
<dbReference type="InterPro" id="IPR036188">
    <property type="entry name" value="FAD/NAD-bd_sf"/>
</dbReference>
<reference evidence="7 8" key="1">
    <citation type="submission" date="2017-09" db="EMBL/GenBank/DDBJ databases">
        <title>The diverse metabolic capabilities of V. boronicumulans make it an excellent choice for continued studies on novel biodegradation.</title>
        <authorList>
            <person name="Sun S."/>
        </authorList>
    </citation>
    <scope>NUCLEOTIDE SEQUENCE [LARGE SCALE GENOMIC DNA]</scope>
    <source>
        <strain evidence="7 8">J1</strain>
    </source>
</reference>
<dbReference type="PANTHER" id="PTHR48105">
    <property type="entry name" value="THIOREDOXIN REDUCTASE 1-RELATED-RELATED"/>
    <property type="match status" value="1"/>
</dbReference>
<dbReference type="PRINTS" id="PR00469">
    <property type="entry name" value="PNDRDTASEII"/>
</dbReference>
<name>A0A250DLN0_9BURK</name>
<evidence type="ECO:0000256" key="1">
    <source>
        <dbReference type="ARBA" id="ARBA00022630"/>
    </source>
</evidence>
<feature type="binding site" evidence="5">
    <location>
        <position position="105"/>
    </location>
    <ligand>
        <name>FAD</name>
        <dbReference type="ChEBI" id="CHEBI:57692"/>
    </ligand>
</feature>